<sequence>MNLKYLFPLFIATVALMTSCDDEDSVTLLKEIQVSSSYVAIPEEGGSTTITVTAQESWTAEKVLIWKNDTTVQDSIKWLTISPAAGGAGETELTFSAPSTINGRTAEVLLHSGGKTQRINVIQGLPTISEATVAEVNAGPDGKIFRVTGVCTAISNTTYGNWYLTDETGTLYIYGTLDKKGGERNFLSLGLEVGDEVTVEGPKLTYGSTVELVNVTVININKSLIKVDSVANEMLPVEGGEFIAYLTCKGQGVSVEIPEDAKSWLSISSIESAGTSAVVKFKAAANAGGDRGTTLTFRTTDGSKNYSTETTLSQKGAIVQATVAEFLAAAVGETQYRLTGVITEIANATYGNLYLRDFSGETYVYGIQDFQSKGLKVGDIITIVGKRAEYKGTPQVGSAVLENVIPVTAATIAEVLTKPDSSQNYYMVTGEITSIANEVYGRLYLKDGDSEIYLYGCYPGWGATGDFRNGLIADKGIKVGDTLTVIATKGSYNGVPQLANGIYFSHISAD</sequence>
<reference evidence="3" key="1">
    <citation type="journal article" date="2015" name="MBio">
        <title>Genome-Resolved Metagenomic Analysis Reveals Roles for Candidate Phyla and Other Microbial Community Members in Biogeochemical Transformations in Oil Reservoirs.</title>
        <authorList>
            <person name="Hu P."/>
            <person name="Tom L."/>
            <person name="Singh A."/>
            <person name="Thomas B.C."/>
            <person name="Baker B.J."/>
            <person name="Piceno Y.M."/>
            <person name="Andersen G.L."/>
            <person name="Banfield J.F."/>
        </authorList>
    </citation>
    <scope>NUCLEOTIDE SEQUENCE [LARGE SCALE GENOMIC DNA]</scope>
</reference>
<dbReference type="PATRIC" id="fig|294710.3.peg.1127"/>
<dbReference type="AlphaFoldDB" id="A0A101HIC9"/>
<dbReference type="InterPro" id="IPR013783">
    <property type="entry name" value="Ig-like_fold"/>
</dbReference>
<evidence type="ECO:0000313" key="3">
    <source>
        <dbReference type="Proteomes" id="UP000053860"/>
    </source>
</evidence>
<dbReference type="Proteomes" id="UP000053860">
    <property type="component" value="Unassembled WGS sequence"/>
</dbReference>
<evidence type="ECO:0000259" key="1">
    <source>
        <dbReference type="Pfam" id="PF13004"/>
    </source>
</evidence>
<accession>A0A101HIC9</accession>
<dbReference type="PROSITE" id="PS51257">
    <property type="entry name" value="PROKAR_LIPOPROTEIN"/>
    <property type="match status" value="1"/>
</dbReference>
<feature type="domain" description="BACON" evidence="1">
    <location>
        <begin position="71"/>
        <end position="123"/>
    </location>
</feature>
<dbReference type="Pfam" id="PF13004">
    <property type="entry name" value="BACON"/>
    <property type="match status" value="2"/>
</dbReference>
<proteinExistence type="predicted"/>
<dbReference type="InterPro" id="IPR024361">
    <property type="entry name" value="BACON"/>
</dbReference>
<name>A0A101HIC9_9BACT</name>
<feature type="domain" description="BACON" evidence="1">
    <location>
        <begin position="259"/>
        <end position="315"/>
    </location>
</feature>
<dbReference type="Gene3D" id="2.60.40.10">
    <property type="entry name" value="Immunoglobulins"/>
    <property type="match status" value="1"/>
</dbReference>
<dbReference type="CDD" id="cd14948">
    <property type="entry name" value="BACON"/>
    <property type="match status" value="1"/>
</dbReference>
<gene>
    <name evidence="2" type="ORF">XD92_0808</name>
</gene>
<comment type="caution">
    <text evidence="2">The sequence shown here is derived from an EMBL/GenBank/DDBJ whole genome shotgun (WGS) entry which is preliminary data.</text>
</comment>
<protein>
    <submittedName>
        <fullName evidence="2">Nucleic acid-binding protein</fullName>
    </submittedName>
</protein>
<evidence type="ECO:0000313" key="2">
    <source>
        <dbReference type="EMBL" id="KUK77419.1"/>
    </source>
</evidence>
<dbReference type="EMBL" id="LGGN01000135">
    <property type="protein sequence ID" value="KUK77419.1"/>
    <property type="molecule type" value="Genomic_DNA"/>
</dbReference>
<organism evidence="2 3">
    <name type="scientific">Proteiniphilum acetatigenes</name>
    <dbReference type="NCBI Taxonomy" id="294710"/>
    <lineage>
        <taxon>Bacteria</taxon>
        <taxon>Pseudomonadati</taxon>
        <taxon>Bacteroidota</taxon>
        <taxon>Bacteroidia</taxon>
        <taxon>Bacteroidales</taxon>
        <taxon>Dysgonomonadaceae</taxon>
        <taxon>Proteiniphilum</taxon>
    </lineage>
</organism>